<name>A0A914P7G4_9BILA</name>
<reference evidence="3" key="1">
    <citation type="submission" date="2022-11" db="UniProtKB">
        <authorList>
            <consortium name="WormBaseParasite"/>
        </authorList>
    </citation>
    <scope>IDENTIFICATION</scope>
</reference>
<evidence type="ECO:0000313" key="2">
    <source>
        <dbReference type="Proteomes" id="UP000887578"/>
    </source>
</evidence>
<protein>
    <submittedName>
        <fullName evidence="3">Vomeronasal type 2 receptor</fullName>
    </submittedName>
</protein>
<feature type="signal peptide" evidence="1">
    <location>
        <begin position="1"/>
        <end position="22"/>
    </location>
</feature>
<keyword evidence="1" id="KW-0732">Signal</keyword>
<dbReference type="Proteomes" id="UP000887578">
    <property type="component" value="Unplaced"/>
</dbReference>
<dbReference type="AlphaFoldDB" id="A0A914P7G4"/>
<evidence type="ECO:0000256" key="1">
    <source>
        <dbReference type="SAM" id="SignalP"/>
    </source>
</evidence>
<proteinExistence type="predicted"/>
<feature type="chain" id="PRO_5036862561" evidence="1">
    <location>
        <begin position="23"/>
        <end position="244"/>
    </location>
</feature>
<evidence type="ECO:0000313" key="3">
    <source>
        <dbReference type="WBParaSite" id="PDA_v2.g13925.t1"/>
    </source>
</evidence>
<sequence>MKFQNPISRLFLLLATFFYCYAVDENFNASLRWGACTFINFNLLHNKTVFLAYFSKTYVNKFQWKINFYNLTLPQHDSVVPALLSVCLCRLKYPPLKFTTPYLESNGDDIIALCVIGNENEEFTSLEIYDDEELYDYLILKHQELIPASVIDPFKHGSDASPSTAASDTDFTCFDQFFMQAKSIMEQRTCLFSASITSDSHSLYSGPLMSLPLMNFSMENITQYCYTTVKNTTLDSQVSGLSRA</sequence>
<dbReference type="WBParaSite" id="PDA_v2.g13925.t1">
    <property type="protein sequence ID" value="PDA_v2.g13925.t1"/>
    <property type="gene ID" value="PDA_v2.g13925"/>
</dbReference>
<keyword evidence="2" id="KW-1185">Reference proteome</keyword>
<accession>A0A914P7G4</accession>
<organism evidence="2 3">
    <name type="scientific">Panagrolaimus davidi</name>
    <dbReference type="NCBI Taxonomy" id="227884"/>
    <lineage>
        <taxon>Eukaryota</taxon>
        <taxon>Metazoa</taxon>
        <taxon>Ecdysozoa</taxon>
        <taxon>Nematoda</taxon>
        <taxon>Chromadorea</taxon>
        <taxon>Rhabditida</taxon>
        <taxon>Tylenchina</taxon>
        <taxon>Panagrolaimomorpha</taxon>
        <taxon>Panagrolaimoidea</taxon>
        <taxon>Panagrolaimidae</taxon>
        <taxon>Panagrolaimus</taxon>
    </lineage>
</organism>